<reference evidence="3" key="1">
    <citation type="submission" date="2020-05" db="EMBL/GenBank/DDBJ databases">
        <authorList>
            <person name="Chiriac C."/>
            <person name="Salcher M."/>
            <person name="Ghai R."/>
            <person name="Kavagutti S V."/>
        </authorList>
    </citation>
    <scope>NUCLEOTIDE SEQUENCE</scope>
</reference>
<dbReference type="SUPFAM" id="SSF51735">
    <property type="entry name" value="NAD(P)-binding Rossmann-fold domains"/>
    <property type="match status" value="1"/>
</dbReference>
<dbReference type="InterPro" id="IPR036291">
    <property type="entry name" value="NAD(P)-bd_dom_sf"/>
</dbReference>
<accession>A0A6J6GJA0</accession>
<dbReference type="PANTHER" id="PTHR43086:SF3">
    <property type="entry name" value="NADP-DEPENDENT 3-HYDROXY ACID DEHYDROGENASE YDFG"/>
    <property type="match status" value="1"/>
</dbReference>
<dbReference type="AlphaFoldDB" id="A0A6J6GJA0"/>
<evidence type="ECO:0000256" key="2">
    <source>
        <dbReference type="ARBA" id="ARBA00023002"/>
    </source>
</evidence>
<gene>
    <name evidence="3" type="ORF">UFOPK1843_00167</name>
</gene>
<evidence type="ECO:0000256" key="1">
    <source>
        <dbReference type="ARBA" id="ARBA00006484"/>
    </source>
</evidence>
<comment type="similarity">
    <text evidence="1">Belongs to the short-chain dehydrogenases/reductases (SDR) family.</text>
</comment>
<organism evidence="3">
    <name type="scientific">freshwater metagenome</name>
    <dbReference type="NCBI Taxonomy" id="449393"/>
    <lineage>
        <taxon>unclassified sequences</taxon>
        <taxon>metagenomes</taxon>
        <taxon>ecological metagenomes</taxon>
    </lineage>
</organism>
<dbReference type="PIRSF" id="PIRSF000126">
    <property type="entry name" value="11-beta-HSD1"/>
    <property type="match status" value="1"/>
</dbReference>
<name>A0A6J6GJA0_9ZZZZ</name>
<dbReference type="Gene3D" id="3.40.50.720">
    <property type="entry name" value="NAD(P)-binding Rossmann-like Domain"/>
    <property type="match status" value="1"/>
</dbReference>
<keyword evidence="2" id="KW-0560">Oxidoreductase</keyword>
<dbReference type="PRINTS" id="PR00081">
    <property type="entry name" value="GDHRDH"/>
</dbReference>
<dbReference type="GO" id="GO:0016491">
    <property type="term" value="F:oxidoreductase activity"/>
    <property type="evidence" value="ECO:0007669"/>
    <property type="project" value="UniProtKB-KW"/>
</dbReference>
<sequence>MNFRGKTAVVTGASSGIGLAYAHEFAKRGANLVLVARRIDSLNKIAADIKAESNVSVATVALDLSTLDAGQKLMDELGRQKLQADILINNAGFGTNARVAKEDRKKIQQEIVLNVATLVDLSAAVLPGMLSRDYGVIVNIASTASFQPVPGMAVYAATKAFVRSFTEALWGETVGTNVRVLTVNPGATATEFFDEGFKVSPASGLAPVSDVVKATFKALDSKSSKPSIIVGAQNSFMAKATRLLPQAAVIKVAGKMFLHD</sequence>
<dbReference type="EMBL" id="CAEZUR010000008">
    <property type="protein sequence ID" value="CAB4601402.1"/>
    <property type="molecule type" value="Genomic_DNA"/>
</dbReference>
<dbReference type="PANTHER" id="PTHR43086">
    <property type="entry name" value="VERY-LONG-CHAIN 3-OXOOACYL-COA REDUCTASE"/>
    <property type="match status" value="1"/>
</dbReference>
<protein>
    <submittedName>
        <fullName evidence="3">Unannotated protein</fullName>
    </submittedName>
</protein>
<dbReference type="InterPro" id="IPR002347">
    <property type="entry name" value="SDR_fam"/>
</dbReference>
<dbReference type="PRINTS" id="PR00080">
    <property type="entry name" value="SDRFAMILY"/>
</dbReference>
<evidence type="ECO:0000313" key="3">
    <source>
        <dbReference type="EMBL" id="CAB4601402.1"/>
    </source>
</evidence>
<dbReference type="Pfam" id="PF00106">
    <property type="entry name" value="adh_short"/>
    <property type="match status" value="1"/>
</dbReference>
<proteinExistence type="inferred from homology"/>